<keyword evidence="2" id="KW-0812">Transmembrane</keyword>
<dbReference type="Proteomes" id="UP000006727">
    <property type="component" value="Chromosome 18"/>
</dbReference>
<proteinExistence type="predicted"/>
<evidence type="ECO:0000256" key="1">
    <source>
        <dbReference type="SAM" id="MobiDB-lite"/>
    </source>
</evidence>
<name>A0A2K1J0P0_PHYPA</name>
<organism evidence="3">
    <name type="scientific">Physcomitrium patens</name>
    <name type="common">Spreading-leaved earth moss</name>
    <name type="synonym">Physcomitrella patens</name>
    <dbReference type="NCBI Taxonomy" id="3218"/>
    <lineage>
        <taxon>Eukaryota</taxon>
        <taxon>Viridiplantae</taxon>
        <taxon>Streptophyta</taxon>
        <taxon>Embryophyta</taxon>
        <taxon>Bryophyta</taxon>
        <taxon>Bryophytina</taxon>
        <taxon>Bryopsida</taxon>
        <taxon>Funariidae</taxon>
        <taxon>Funariales</taxon>
        <taxon>Funariaceae</taxon>
        <taxon>Physcomitrium</taxon>
    </lineage>
</organism>
<gene>
    <name evidence="3" type="ORF">PHYPA_022992</name>
</gene>
<reference evidence="3 5" key="2">
    <citation type="journal article" date="2018" name="Plant J.">
        <title>The Physcomitrella patens chromosome-scale assembly reveals moss genome structure and evolution.</title>
        <authorList>
            <person name="Lang D."/>
            <person name="Ullrich K.K."/>
            <person name="Murat F."/>
            <person name="Fuchs J."/>
            <person name="Jenkins J."/>
            <person name="Haas F.B."/>
            <person name="Piednoel M."/>
            <person name="Gundlach H."/>
            <person name="Van Bel M."/>
            <person name="Meyberg R."/>
            <person name="Vives C."/>
            <person name="Morata J."/>
            <person name="Symeonidi A."/>
            <person name="Hiss M."/>
            <person name="Muchero W."/>
            <person name="Kamisugi Y."/>
            <person name="Saleh O."/>
            <person name="Blanc G."/>
            <person name="Decker E.L."/>
            <person name="van Gessel N."/>
            <person name="Grimwood J."/>
            <person name="Hayes R.D."/>
            <person name="Graham S.W."/>
            <person name="Gunter L.E."/>
            <person name="McDaniel S.F."/>
            <person name="Hoernstein S.N.W."/>
            <person name="Larsson A."/>
            <person name="Li F.W."/>
            <person name="Perroud P.F."/>
            <person name="Phillips J."/>
            <person name="Ranjan P."/>
            <person name="Rokshar D.S."/>
            <person name="Rothfels C.J."/>
            <person name="Schneider L."/>
            <person name="Shu S."/>
            <person name="Stevenson D.W."/>
            <person name="Thummler F."/>
            <person name="Tillich M."/>
            <person name="Villarreal Aguilar J.C."/>
            <person name="Widiez T."/>
            <person name="Wong G.K."/>
            <person name="Wymore A."/>
            <person name="Zhang Y."/>
            <person name="Zimmer A.D."/>
            <person name="Quatrano R.S."/>
            <person name="Mayer K.F.X."/>
            <person name="Goodstein D."/>
            <person name="Casacuberta J.M."/>
            <person name="Vandepoele K."/>
            <person name="Reski R."/>
            <person name="Cuming A.C."/>
            <person name="Tuskan G.A."/>
            <person name="Maumus F."/>
            <person name="Salse J."/>
            <person name="Schmutz J."/>
            <person name="Rensing S.A."/>
        </authorList>
    </citation>
    <scope>NUCLEOTIDE SEQUENCE [LARGE SCALE GENOMIC DNA]</scope>
    <source>
        <strain evidence="4 5">cv. Gransden 2004</strain>
    </source>
</reference>
<evidence type="ECO:0000256" key="2">
    <source>
        <dbReference type="SAM" id="Phobius"/>
    </source>
</evidence>
<keyword evidence="2" id="KW-1133">Transmembrane helix</keyword>
<evidence type="ECO:0000313" key="3">
    <source>
        <dbReference type="EMBL" id="PNR35093.1"/>
    </source>
</evidence>
<keyword evidence="2" id="KW-0472">Membrane</keyword>
<dbReference type="Gramene" id="Pp3c18_11109V3.1">
    <property type="protein sequence ID" value="PAC:32980975.CDS.1"/>
    <property type="gene ID" value="Pp3c18_11109"/>
</dbReference>
<feature type="region of interest" description="Disordered" evidence="1">
    <location>
        <begin position="46"/>
        <end position="68"/>
    </location>
</feature>
<protein>
    <submittedName>
        <fullName evidence="3 4">Uncharacterized protein</fullName>
    </submittedName>
</protein>
<dbReference type="EnsemblPlants" id="Pp3c18_11109V3.1">
    <property type="protein sequence ID" value="PAC:32980975.CDS.1"/>
    <property type="gene ID" value="Pp3c18_11109"/>
</dbReference>
<dbReference type="InParanoid" id="A0A2K1J0P0"/>
<accession>A0A2K1J0P0</accession>
<feature type="transmembrane region" description="Helical" evidence="2">
    <location>
        <begin position="21"/>
        <end position="40"/>
    </location>
</feature>
<evidence type="ECO:0000313" key="5">
    <source>
        <dbReference type="Proteomes" id="UP000006727"/>
    </source>
</evidence>
<dbReference type="AlphaFoldDB" id="A0A2K1J0P0"/>
<evidence type="ECO:0000313" key="4">
    <source>
        <dbReference type="EnsemblPlants" id="PAC:32980975.CDS.1"/>
    </source>
</evidence>
<dbReference type="EMBL" id="ABEU02000018">
    <property type="protein sequence ID" value="PNR35093.1"/>
    <property type="molecule type" value="Genomic_DNA"/>
</dbReference>
<keyword evidence="5" id="KW-1185">Reference proteome</keyword>
<reference evidence="4" key="3">
    <citation type="submission" date="2020-12" db="UniProtKB">
        <authorList>
            <consortium name="EnsemblPlants"/>
        </authorList>
    </citation>
    <scope>IDENTIFICATION</scope>
</reference>
<sequence length="68" mass="7183">MIPPRCATQCRMVGLWGGGDGSGISAIAIAAMLAAAASGCDTRNERERERESAMRCDATLNPLTRRTS</sequence>
<reference evidence="3 5" key="1">
    <citation type="journal article" date="2008" name="Science">
        <title>The Physcomitrella genome reveals evolutionary insights into the conquest of land by plants.</title>
        <authorList>
            <person name="Rensing S."/>
            <person name="Lang D."/>
            <person name="Zimmer A."/>
            <person name="Terry A."/>
            <person name="Salamov A."/>
            <person name="Shapiro H."/>
            <person name="Nishiyama T."/>
            <person name="Perroud P.-F."/>
            <person name="Lindquist E."/>
            <person name="Kamisugi Y."/>
            <person name="Tanahashi T."/>
            <person name="Sakakibara K."/>
            <person name="Fujita T."/>
            <person name="Oishi K."/>
            <person name="Shin-I T."/>
            <person name="Kuroki Y."/>
            <person name="Toyoda A."/>
            <person name="Suzuki Y."/>
            <person name="Hashimoto A."/>
            <person name="Yamaguchi K."/>
            <person name="Sugano A."/>
            <person name="Kohara Y."/>
            <person name="Fujiyama A."/>
            <person name="Anterola A."/>
            <person name="Aoki S."/>
            <person name="Ashton N."/>
            <person name="Barbazuk W.B."/>
            <person name="Barker E."/>
            <person name="Bennetzen J."/>
            <person name="Bezanilla M."/>
            <person name="Blankenship R."/>
            <person name="Cho S.H."/>
            <person name="Dutcher S."/>
            <person name="Estelle M."/>
            <person name="Fawcett J.A."/>
            <person name="Gundlach H."/>
            <person name="Hanada K."/>
            <person name="Heyl A."/>
            <person name="Hicks K.A."/>
            <person name="Hugh J."/>
            <person name="Lohr M."/>
            <person name="Mayer K."/>
            <person name="Melkozernov A."/>
            <person name="Murata T."/>
            <person name="Nelson D."/>
            <person name="Pils B."/>
            <person name="Prigge M."/>
            <person name="Reiss B."/>
            <person name="Renner T."/>
            <person name="Rombauts S."/>
            <person name="Rushton P."/>
            <person name="Sanderfoot A."/>
            <person name="Schween G."/>
            <person name="Shiu S.-H."/>
            <person name="Stueber K."/>
            <person name="Theodoulou F.L."/>
            <person name="Tu H."/>
            <person name="Van de Peer Y."/>
            <person name="Verrier P.J."/>
            <person name="Waters E."/>
            <person name="Wood A."/>
            <person name="Yang L."/>
            <person name="Cove D."/>
            <person name="Cuming A."/>
            <person name="Hasebe M."/>
            <person name="Lucas S."/>
            <person name="Mishler D.B."/>
            <person name="Reski R."/>
            <person name="Grigoriev I."/>
            <person name="Quatrano R.S."/>
            <person name="Boore J.L."/>
        </authorList>
    </citation>
    <scope>NUCLEOTIDE SEQUENCE [LARGE SCALE GENOMIC DNA]</scope>
    <source>
        <strain evidence="4 5">cv. Gransden 2004</strain>
    </source>
</reference>